<organism evidence="1 2">
    <name type="scientific">Pyrocoelia pectoralis</name>
    <dbReference type="NCBI Taxonomy" id="417401"/>
    <lineage>
        <taxon>Eukaryota</taxon>
        <taxon>Metazoa</taxon>
        <taxon>Ecdysozoa</taxon>
        <taxon>Arthropoda</taxon>
        <taxon>Hexapoda</taxon>
        <taxon>Insecta</taxon>
        <taxon>Pterygota</taxon>
        <taxon>Neoptera</taxon>
        <taxon>Endopterygota</taxon>
        <taxon>Coleoptera</taxon>
        <taxon>Polyphaga</taxon>
        <taxon>Elateriformia</taxon>
        <taxon>Elateroidea</taxon>
        <taxon>Lampyridae</taxon>
        <taxon>Lampyrinae</taxon>
        <taxon>Pyrocoelia</taxon>
    </lineage>
</organism>
<dbReference type="PANTHER" id="PTHR45749:SF23">
    <property type="entry name" value="ZINC FINGER MYM-TYPE PROTEIN 1-LIKE"/>
    <property type="match status" value="1"/>
</dbReference>
<protein>
    <recommendedName>
        <fullName evidence="3">DUF4371 domain-containing protein</fullName>
    </recommendedName>
</protein>
<name>A0AAN7UVI8_9COLE</name>
<dbReference type="AlphaFoldDB" id="A0AAN7UVI8"/>
<keyword evidence="2" id="KW-1185">Reference proteome</keyword>
<dbReference type="Proteomes" id="UP001329430">
    <property type="component" value="Chromosome 10"/>
</dbReference>
<evidence type="ECO:0000313" key="2">
    <source>
        <dbReference type="Proteomes" id="UP001329430"/>
    </source>
</evidence>
<accession>A0AAN7UVI8</accession>
<gene>
    <name evidence="1" type="ORF">RI129_013095</name>
</gene>
<evidence type="ECO:0008006" key="3">
    <source>
        <dbReference type="Google" id="ProtNLM"/>
    </source>
</evidence>
<reference evidence="1 2" key="1">
    <citation type="journal article" date="2024" name="Insects">
        <title>An Improved Chromosome-Level Genome Assembly of the Firefly Pyrocoelia pectoralis.</title>
        <authorList>
            <person name="Fu X."/>
            <person name="Meyer-Rochow V.B."/>
            <person name="Ballantyne L."/>
            <person name="Zhu X."/>
        </authorList>
    </citation>
    <scope>NUCLEOTIDE SEQUENCE [LARGE SCALE GENOMIC DNA]</scope>
    <source>
        <strain evidence="1">XCY_ONT2</strain>
    </source>
</reference>
<sequence length="87" mass="9585">MERHGAAYLSDTVVSFLKEEGISLEDCRGQTYDNAPNMAGQYNALQAKLKEHCICVLFVPCLAHSLNHAVEETAGCLSGVTDYFQFL</sequence>
<comment type="caution">
    <text evidence="1">The sequence shown here is derived from an EMBL/GenBank/DDBJ whole genome shotgun (WGS) entry which is preliminary data.</text>
</comment>
<proteinExistence type="predicted"/>
<evidence type="ECO:0000313" key="1">
    <source>
        <dbReference type="EMBL" id="KAK5638800.1"/>
    </source>
</evidence>
<dbReference type="EMBL" id="JAVRBK010000010">
    <property type="protein sequence ID" value="KAK5638800.1"/>
    <property type="molecule type" value="Genomic_DNA"/>
</dbReference>
<dbReference type="PANTHER" id="PTHR45749">
    <property type="match status" value="1"/>
</dbReference>